<dbReference type="NCBIfam" id="TIGR00181">
    <property type="entry name" value="pepF"/>
    <property type="match status" value="1"/>
</dbReference>
<dbReference type="Gene3D" id="1.20.140.70">
    <property type="entry name" value="Oligopeptidase f, N-terminal domain"/>
    <property type="match status" value="1"/>
</dbReference>
<evidence type="ECO:0000313" key="9">
    <source>
        <dbReference type="EMBL" id="HIR10052.1"/>
    </source>
</evidence>
<evidence type="ECO:0000256" key="3">
    <source>
        <dbReference type="ARBA" id="ARBA00022801"/>
    </source>
</evidence>
<dbReference type="PANTHER" id="PTHR11804">
    <property type="entry name" value="PROTEASE M3 THIMET OLIGOPEPTIDASE-RELATED"/>
    <property type="match status" value="1"/>
</dbReference>
<dbReference type="Gene3D" id="1.10.287.830">
    <property type="entry name" value="putative peptidase helix hairpin domain like"/>
    <property type="match status" value="1"/>
</dbReference>
<dbReference type="AlphaFoldDB" id="A0A9D1A922"/>
<keyword evidence="3 6" id="KW-0378">Hydrolase</keyword>
<dbReference type="InterPro" id="IPR013647">
    <property type="entry name" value="OligopepF_N_dom"/>
</dbReference>
<evidence type="ECO:0000256" key="5">
    <source>
        <dbReference type="ARBA" id="ARBA00023049"/>
    </source>
</evidence>
<evidence type="ECO:0000256" key="2">
    <source>
        <dbReference type="ARBA" id="ARBA00022723"/>
    </source>
</evidence>
<comment type="cofactor">
    <cofactor evidence="6">
        <name>Zn(2+)</name>
        <dbReference type="ChEBI" id="CHEBI:29105"/>
    </cofactor>
    <text evidence="6">Binds 1 zinc ion.</text>
</comment>
<gene>
    <name evidence="9" type="primary">pepF</name>
    <name evidence="9" type="ORF">IAA70_06590</name>
</gene>
<sequence length="601" mass="67609">MQQKEIPLRSQQLKENCWAVEDIYPTEEAWSQALSESASLPEELAAYQGKLGESAETLLSYLTRMEEISHQADRLFVYAMLRADEDTANSTHQAMKGKCFSFLVSLSSATAFEGPELVAIPDETLDAFYAQEPGLTKYRRYLTKARLEKPHILSQAEEKLLAGAAEVGAAPSNIFNTLNNADMTFPAVTDSEGVTYPLTNGSYISLMERSDRTLRENAFRSFYGVYESYANTLAASYNAEVRKNLFFAKARKYDSALAAAMEPVEVPEAVYHSLVDTVRKNLDKMHRYMGLRKKAMGLSELHMYDIYANMIPEAEEVVPFAQARDEVIDAMGILGEEYQSVLKSGFEARWMDIYENKGKRSGAYSCGCAGIHPFVLLNHKETLDSEFTLAHELGHAMHSYLSDKHQPSIYNEYVLFVAEVASTCNEALLMQYLLARTEDPKKRAVLINYFLEQFRTTLYRQTMFAEFELKAHEMAAAGETLTADNLKAMYLQLNKDYYGEETVVDEEIAIEWARIPHFYRNFYVYQYATGFSAAIAISQKIQKEGAPAVENYLKFLSGGCSTDPVSLLKIAGVDMSTPAPVESALELFGRLIDELDALLTK</sequence>
<dbReference type="EMBL" id="DVGD01000212">
    <property type="protein sequence ID" value="HIR10052.1"/>
    <property type="molecule type" value="Genomic_DNA"/>
</dbReference>
<evidence type="ECO:0000256" key="4">
    <source>
        <dbReference type="ARBA" id="ARBA00022833"/>
    </source>
</evidence>
<reference evidence="9" key="2">
    <citation type="journal article" date="2021" name="PeerJ">
        <title>Extensive microbial diversity within the chicken gut microbiome revealed by metagenomics and culture.</title>
        <authorList>
            <person name="Gilroy R."/>
            <person name="Ravi A."/>
            <person name="Getino M."/>
            <person name="Pursley I."/>
            <person name="Horton D.L."/>
            <person name="Alikhan N.F."/>
            <person name="Baker D."/>
            <person name="Gharbi K."/>
            <person name="Hall N."/>
            <person name="Watson M."/>
            <person name="Adriaenssens E.M."/>
            <person name="Foster-Nyarko E."/>
            <person name="Jarju S."/>
            <person name="Secka A."/>
            <person name="Antonio M."/>
            <person name="Oren A."/>
            <person name="Chaudhuri R.R."/>
            <person name="La Ragione R."/>
            <person name="Hildebrand F."/>
            <person name="Pallen M.J."/>
        </authorList>
    </citation>
    <scope>NUCLEOTIDE SEQUENCE</scope>
    <source>
        <strain evidence="9">ChiHjej9B8-7071</strain>
    </source>
</reference>
<dbReference type="GO" id="GO:0046872">
    <property type="term" value="F:metal ion binding"/>
    <property type="evidence" value="ECO:0007669"/>
    <property type="project" value="UniProtKB-UniRule"/>
</dbReference>
<dbReference type="SUPFAM" id="SSF55486">
    <property type="entry name" value="Metalloproteases ('zincins'), catalytic domain"/>
    <property type="match status" value="1"/>
</dbReference>
<evidence type="ECO:0000313" key="10">
    <source>
        <dbReference type="Proteomes" id="UP000824258"/>
    </source>
</evidence>
<dbReference type="Pfam" id="PF08439">
    <property type="entry name" value="Peptidase_M3_N"/>
    <property type="match status" value="1"/>
</dbReference>
<dbReference type="Proteomes" id="UP000824258">
    <property type="component" value="Unassembled WGS sequence"/>
</dbReference>
<dbReference type="InterPro" id="IPR045090">
    <property type="entry name" value="Pept_M3A_M3B"/>
</dbReference>
<proteinExistence type="inferred from homology"/>
<feature type="domain" description="Oligopeptidase F N-terminal" evidence="8">
    <location>
        <begin position="116"/>
        <end position="185"/>
    </location>
</feature>
<dbReference type="GO" id="GO:0006518">
    <property type="term" value="P:peptide metabolic process"/>
    <property type="evidence" value="ECO:0007669"/>
    <property type="project" value="TreeGrafter"/>
</dbReference>
<dbReference type="InterPro" id="IPR004438">
    <property type="entry name" value="Peptidase_M3B"/>
</dbReference>
<dbReference type="Pfam" id="PF01432">
    <property type="entry name" value="Peptidase_M3"/>
    <property type="match status" value="1"/>
</dbReference>
<keyword evidence="4 6" id="KW-0862">Zinc</keyword>
<reference evidence="9" key="1">
    <citation type="submission" date="2020-10" db="EMBL/GenBank/DDBJ databases">
        <authorList>
            <person name="Gilroy R."/>
        </authorList>
    </citation>
    <scope>NUCLEOTIDE SEQUENCE</scope>
    <source>
        <strain evidence="9">ChiHjej9B8-7071</strain>
    </source>
</reference>
<accession>A0A9D1A922</accession>
<evidence type="ECO:0000259" key="8">
    <source>
        <dbReference type="Pfam" id="PF08439"/>
    </source>
</evidence>
<protein>
    <recommendedName>
        <fullName evidence="6">Oligopeptidase F</fullName>
        <ecNumber evidence="6">3.4.24.-</ecNumber>
    </recommendedName>
</protein>
<comment type="similarity">
    <text evidence="6">Belongs to the peptidase M3B family.</text>
</comment>
<dbReference type="CDD" id="cd09608">
    <property type="entry name" value="M3B_PepF"/>
    <property type="match status" value="1"/>
</dbReference>
<keyword evidence="2 6" id="KW-0479">Metal-binding</keyword>
<dbReference type="InterPro" id="IPR001567">
    <property type="entry name" value="Pept_M3A_M3B_dom"/>
</dbReference>
<comment type="function">
    <text evidence="6">Has oligopeptidase activity and degrades a variety of small bioactive peptides.</text>
</comment>
<dbReference type="PANTHER" id="PTHR11804:SF84">
    <property type="entry name" value="SACCHAROLYSIN"/>
    <property type="match status" value="1"/>
</dbReference>
<organism evidence="9 10">
    <name type="scientific">Candidatus Avoscillospira stercoripullorum</name>
    <dbReference type="NCBI Taxonomy" id="2840709"/>
    <lineage>
        <taxon>Bacteria</taxon>
        <taxon>Bacillati</taxon>
        <taxon>Bacillota</taxon>
        <taxon>Clostridia</taxon>
        <taxon>Eubacteriales</taxon>
        <taxon>Oscillospiraceae</taxon>
        <taxon>Oscillospiraceae incertae sedis</taxon>
        <taxon>Candidatus Avoscillospira</taxon>
    </lineage>
</organism>
<dbReference type="EC" id="3.4.24.-" evidence="6"/>
<keyword evidence="5 6" id="KW-0482">Metalloprotease</keyword>
<dbReference type="GO" id="GO:0004222">
    <property type="term" value="F:metalloendopeptidase activity"/>
    <property type="evidence" value="ECO:0007669"/>
    <property type="project" value="UniProtKB-UniRule"/>
</dbReference>
<dbReference type="GO" id="GO:0006508">
    <property type="term" value="P:proteolysis"/>
    <property type="evidence" value="ECO:0007669"/>
    <property type="project" value="UniProtKB-KW"/>
</dbReference>
<dbReference type="InterPro" id="IPR042088">
    <property type="entry name" value="OligoPept_F_C"/>
</dbReference>
<keyword evidence="1 6" id="KW-0645">Protease</keyword>
<evidence type="ECO:0000256" key="1">
    <source>
        <dbReference type="ARBA" id="ARBA00022670"/>
    </source>
</evidence>
<evidence type="ECO:0000259" key="7">
    <source>
        <dbReference type="Pfam" id="PF01432"/>
    </source>
</evidence>
<feature type="domain" description="Peptidase M3A/M3B catalytic" evidence="7">
    <location>
        <begin position="206"/>
        <end position="586"/>
    </location>
</feature>
<dbReference type="Gene3D" id="1.10.1370.20">
    <property type="entry name" value="Oligoendopeptidase f, C-terminal domain"/>
    <property type="match status" value="1"/>
</dbReference>
<evidence type="ECO:0000256" key="6">
    <source>
        <dbReference type="RuleBase" id="RU368091"/>
    </source>
</evidence>
<comment type="caution">
    <text evidence="9">The sequence shown here is derived from an EMBL/GenBank/DDBJ whole genome shotgun (WGS) entry which is preliminary data.</text>
</comment>
<name>A0A9D1A922_9FIRM</name>